<dbReference type="Pfam" id="PF00069">
    <property type="entry name" value="Pkinase"/>
    <property type="match status" value="1"/>
</dbReference>
<dbReference type="InterPro" id="IPR011009">
    <property type="entry name" value="Kinase-like_dom_sf"/>
</dbReference>
<dbReference type="InterPro" id="IPR057213">
    <property type="entry name" value="DUF7891"/>
</dbReference>
<protein>
    <recommendedName>
        <fullName evidence="2">non-specific serine/threonine protein kinase</fullName>
        <ecNumber evidence="2">2.7.11.1</ecNumber>
    </recommendedName>
</protein>
<comment type="catalytic activity">
    <reaction evidence="11">
        <text>L-seryl-[protein] + ATP = O-phospho-L-seryl-[protein] + ADP + H(+)</text>
        <dbReference type="Rhea" id="RHEA:17989"/>
        <dbReference type="Rhea" id="RHEA-COMP:9863"/>
        <dbReference type="Rhea" id="RHEA-COMP:11604"/>
        <dbReference type="ChEBI" id="CHEBI:15378"/>
        <dbReference type="ChEBI" id="CHEBI:29999"/>
        <dbReference type="ChEBI" id="CHEBI:30616"/>
        <dbReference type="ChEBI" id="CHEBI:83421"/>
        <dbReference type="ChEBI" id="CHEBI:456216"/>
        <dbReference type="EC" id="2.7.11.1"/>
    </reaction>
</comment>
<evidence type="ECO:0000256" key="10">
    <source>
        <dbReference type="ARBA" id="ARBA00047899"/>
    </source>
</evidence>
<dbReference type="FunFam" id="1.10.510.10:FF:000320">
    <property type="entry name" value="Serine/threonine protein kinase"/>
    <property type="match status" value="1"/>
</dbReference>
<feature type="compositionally biased region" description="Polar residues" evidence="12">
    <location>
        <begin position="305"/>
        <end position="316"/>
    </location>
</feature>
<gene>
    <name evidence="14" type="ORF">QBC35DRAFT_18288</name>
</gene>
<dbReference type="GO" id="GO:0035556">
    <property type="term" value="P:intracellular signal transduction"/>
    <property type="evidence" value="ECO:0007669"/>
    <property type="project" value="TreeGrafter"/>
</dbReference>
<evidence type="ECO:0000256" key="11">
    <source>
        <dbReference type="ARBA" id="ARBA00048679"/>
    </source>
</evidence>
<feature type="region of interest" description="Disordered" evidence="12">
    <location>
        <begin position="454"/>
        <end position="532"/>
    </location>
</feature>
<dbReference type="PROSITE" id="PS50011">
    <property type="entry name" value="PROTEIN_KINASE_DOM"/>
    <property type="match status" value="1"/>
</dbReference>
<dbReference type="AlphaFoldDB" id="A0AAN7AGX6"/>
<dbReference type="EC" id="2.7.11.1" evidence="2"/>
<feature type="region of interest" description="Disordered" evidence="12">
    <location>
        <begin position="1"/>
        <end position="44"/>
    </location>
</feature>
<dbReference type="CDD" id="cd14004">
    <property type="entry name" value="STKc_PASK"/>
    <property type="match status" value="1"/>
</dbReference>
<dbReference type="GO" id="GO:0045719">
    <property type="term" value="P:negative regulation of glycogen biosynthetic process"/>
    <property type="evidence" value="ECO:0007669"/>
    <property type="project" value="TreeGrafter"/>
</dbReference>
<evidence type="ECO:0000256" key="6">
    <source>
        <dbReference type="ARBA" id="ARBA00022679"/>
    </source>
</evidence>
<dbReference type="Gene3D" id="1.10.510.10">
    <property type="entry name" value="Transferase(Phosphotransferase) domain 1"/>
    <property type="match status" value="1"/>
</dbReference>
<proteinExistence type="predicted"/>
<dbReference type="SMART" id="SM00220">
    <property type="entry name" value="S_TKc"/>
    <property type="match status" value="1"/>
</dbReference>
<dbReference type="PROSITE" id="PS00108">
    <property type="entry name" value="PROTEIN_KINASE_ST"/>
    <property type="match status" value="1"/>
</dbReference>
<comment type="caution">
    <text evidence="14">The sequence shown here is derived from an EMBL/GenBank/DDBJ whole genome shotgun (WGS) entry which is preliminary data.</text>
</comment>
<keyword evidence="6" id="KW-0808">Transferase</keyword>
<name>A0AAN7AGX6_9PEZI</name>
<evidence type="ECO:0000256" key="1">
    <source>
        <dbReference type="ARBA" id="ARBA00004496"/>
    </source>
</evidence>
<dbReference type="GO" id="GO:0005634">
    <property type="term" value="C:nucleus"/>
    <property type="evidence" value="ECO:0007669"/>
    <property type="project" value="TreeGrafter"/>
</dbReference>
<keyword evidence="15" id="KW-1185">Reference proteome</keyword>
<evidence type="ECO:0000313" key="14">
    <source>
        <dbReference type="EMBL" id="KAK4185350.1"/>
    </source>
</evidence>
<keyword evidence="5" id="KW-0597">Phosphoprotein</keyword>
<keyword evidence="8 14" id="KW-0418">Kinase</keyword>
<evidence type="ECO:0000256" key="9">
    <source>
        <dbReference type="ARBA" id="ARBA00022840"/>
    </source>
</evidence>
<keyword evidence="4" id="KW-0723">Serine/threonine-protein kinase</keyword>
<organism evidence="14 15">
    <name type="scientific">Podospora australis</name>
    <dbReference type="NCBI Taxonomy" id="1536484"/>
    <lineage>
        <taxon>Eukaryota</taxon>
        <taxon>Fungi</taxon>
        <taxon>Dikarya</taxon>
        <taxon>Ascomycota</taxon>
        <taxon>Pezizomycotina</taxon>
        <taxon>Sordariomycetes</taxon>
        <taxon>Sordariomycetidae</taxon>
        <taxon>Sordariales</taxon>
        <taxon>Podosporaceae</taxon>
        <taxon>Podospora</taxon>
    </lineage>
</organism>
<evidence type="ECO:0000313" key="15">
    <source>
        <dbReference type="Proteomes" id="UP001302126"/>
    </source>
</evidence>
<dbReference type="InterPro" id="IPR008271">
    <property type="entry name" value="Ser/Thr_kinase_AS"/>
</dbReference>
<evidence type="ECO:0000256" key="2">
    <source>
        <dbReference type="ARBA" id="ARBA00012513"/>
    </source>
</evidence>
<dbReference type="Proteomes" id="UP001302126">
    <property type="component" value="Unassembled WGS sequence"/>
</dbReference>
<keyword evidence="3" id="KW-0963">Cytoplasm</keyword>
<feature type="region of interest" description="Disordered" evidence="12">
    <location>
        <begin position="848"/>
        <end position="888"/>
    </location>
</feature>
<dbReference type="Gene3D" id="3.30.200.20">
    <property type="entry name" value="Phosphorylase Kinase, domain 1"/>
    <property type="match status" value="1"/>
</dbReference>
<evidence type="ECO:0000256" key="5">
    <source>
        <dbReference type="ARBA" id="ARBA00022553"/>
    </source>
</evidence>
<dbReference type="InterPro" id="IPR000719">
    <property type="entry name" value="Prot_kinase_dom"/>
</dbReference>
<dbReference type="SUPFAM" id="SSF56112">
    <property type="entry name" value="Protein kinase-like (PK-like)"/>
    <property type="match status" value="1"/>
</dbReference>
<keyword evidence="7" id="KW-0547">Nucleotide-binding</keyword>
<accession>A0AAN7AGX6</accession>
<evidence type="ECO:0000256" key="4">
    <source>
        <dbReference type="ARBA" id="ARBA00022527"/>
    </source>
</evidence>
<dbReference type="PANTHER" id="PTHR24346:SF51">
    <property type="entry name" value="PAS DOMAIN-CONTAINING SERINE_THREONINE-PROTEIN KINASE"/>
    <property type="match status" value="1"/>
</dbReference>
<dbReference type="EMBL" id="MU864453">
    <property type="protein sequence ID" value="KAK4185350.1"/>
    <property type="molecule type" value="Genomic_DNA"/>
</dbReference>
<feature type="region of interest" description="Disordered" evidence="12">
    <location>
        <begin position="283"/>
        <end position="333"/>
    </location>
</feature>
<dbReference type="GO" id="GO:0004674">
    <property type="term" value="F:protein serine/threonine kinase activity"/>
    <property type="evidence" value="ECO:0007669"/>
    <property type="project" value="UniProtKB-KW"/>
</dbReference>
<sequence>MLGVYGGNQNNGDDTRDDGEERGRARLSPTLQIPKNRSTGNLGLVHDNSEKARIRFSFDAGAAASEYDTITRSSIMTDHDHGLGLSGLRKIRQQHNPVRAPTMPSSSSRAPSLGALTRSSSVSTMLDAHIHSPVPLSPGPTSPSFTEDLNRFPSESLHSFSFAHQSEDVLHNRQNVLKRSIEFMKDRMGWSVSSSAAMASAQARVTGDVEMQNMLDLLAKAQLVGAGNIPNGDLSIPTGPLSGPATVTDENVFEKDFIPRTESPGPIERTPLISPLALEPVRMQDPPATAPLPRPQLVTEDVDSEGSSRTPTNESGTTAKTTPPPSRRPSTLKRTMTDTAHVSVQQKLLDAMAQPFLATEPAHAQHISSHKPSQPFSPMLNTASAVPSAVHSTRWVPAAQAIFTTESKPPWTILSANDLACLLFGVTKAEVRRMGILEVVQEERRGWLARKLQQGVHDDAGDGSETEISQPSPPPQTKSLLGARGGGITAKLLSKPSSRSQALKAGRRPATIHNGDPKPPRPGQSHHNNNKSRGVLLCGDVVPIQKRNGATGAASLWVKEKRVGLIWVLEEIHEDVAFVDIDEDGNITKLSGALGPIWGDETLQPGLDIGRLIPRIPRQGFDGKFGELDYYEINKRKYYTCRNCDRINIPATVDQVRGTTELRVSSFPHIAGIVVVSPQTLKIKSSNSVFCGALFGHEKPDGLSINNLVPNFDKILQILTSEDGIQLVDGIVIPEHSFRKASAFLALKEGRPDAATGFLRPEGLPARHRDGSELKIDIQMRVVKSEKQVSVREEALVEDDESESGEAKDKFVVPHTEMVYALWITYSRHLHASRTNLGISSPLLSGVATPLHQPSPGQTPAHTPAEMQSDSDDSHKPEPETTTATSSLARQLKEAAISAASKWTGVGSQKAPEAPKVQAVAVKAADPPPKKSIDDFVILEEMGQGAYGQVKLARNQVTGETRVLKYVTKRRILVDTWTRDRRLGTVPLEIHVLDFLQRDELKHPNIVEMEAFFEDDVNYYIEMVPHGLPGMDLFDYIELRTNMDEQECRSIFVQVAKAIHHLHTKALVVHRDIKDENIILDGEGRIKLIDFGSAAYIKSGPFDVFVGTIDYAAPEVLAGNPYGGKEQDVWALGILLYTIIYKENPFYSIDEIMDRDLRVPYTISDESIDLIRKMLDRNVEARANIDQVLAHPWCQMA</sequence>
<dbReference type="GO" id="GO:0005829">
    <property type="term" value="C:cytosol"/>
    <property type="evidence" value="ECO:0007669"/>
    <property type="project" value="TreeGrafter"/>
</dbReference>
<comment type="catalytic activity">
    <reaction evidence="10">
        <text>L-threonyl-[protein] + ATP = O-phospho-L-threonyl-[protein] + ADP + H(+)</text>
        <dbReference type="Rhea" id="RHEA:46608"/>
        <dbReference type="Rhea" id="RHEA-COMP:11060"/>
        <dbReference type="Rhea" id="RHEA-COMP:11605"/>
        <dbReference type="ChEBI" id="CHEBI:15378"/>
        <dbReference type="ChEBI" id="CHEBI:30013"/>
        <dbReference type="ChEBI" id="CHEBI:30616"/>
        <dbReference type="ChEBI" id="CHEBI:61977"/>
        <dbReference type="ChEBI" id="CHEBI:456216"/>
        <dbReference type="EC" id="2.7.11.1"/>
    </reaction>
</comment>
<evidence type="ECO:0000256" key="3">
    <source>
        <dbReference type="ARBA" id="ARBA00022490"/>
    </source>
</evidence>
<dbReference type="GO" id="GO:0005524">
    <property type="term" value="F:ATP binding"/>
    <property type="evidence" value="ECO:0007669"/>
    <property type="project" value="UniProtKB-KW"/>
</dbReference>
<dbReference type="FunFam" id="3.30.200.20:FF:000314">
    <property type="entry name" value="Serine/threonine protein kinase"/>
    <property type="match status" value="1"/>
</dbReference>
<evidence type="ECO:0000256" key="12">
    <source>
        <dbReference type="SAM" id="MobiDB-lite"/>
    </source>
</evidence>
<feature type="compositionally biased region" description="Polar residues" evidence="12">
    <location>
        <begin position="29"/>
        <end position="41"/>
    </location>
</feature>
<evidence type="ECO:0000256" key="8">
    <source>
        <dbReference type="ARBA" id="ARBA00022777"/>
    </source>
</evidence>
<reference evidence="14" key="2">
    <citation type="submission" date="2023-05" db="EMBL/GenBank/DDBJ databases">
        <authorList>
            <consortium name="Lawrence Berkeley National Laboratory"/>
            <person name="Steindorff A."/>
            <person name="Hensen N."/>
            <person name="Bonometti L."/>
            <person name="Westerberg I."/>
            <person name="Brannstrom I.O."/>
            <person name="Guillou S."/>
            <person name="Cros-Aarteil S."/>
            <person name="Calhoun S."/>
            <person name="Haridas S."/>
            <person name="Kuo A."/>
            <person name="Mondo S."/>
            <person name="Pangilinan J."/>
            <person name="Riley R."/>
            <person name="Labutti K."/>
            <person name="Andreopoulos B."/>
            <person name="Lipzen A."/>
            <person name="Chen C."/>
            <person name="Yanf M."/>
            <person name="Daum C."/>
            <person name="Ng V."/>
            <person name="Clum A."/>
            <person name="Ohm R."/>
            <person name="Martin F."/>
            <person name="Silar P."/>
            <person name="Natvig D."/>
            <person name="Lalanne C."/>
            <person name="Gautier V."/>
            <person name="Ament-Velasquez S.L."/>
            <person name="Kruys A."/>
            <person name="Hutchinson M.I."/>
            <person name="Powell A.J."/>
            <person name="Barry K."/>
            <person name="Miller A.N."/>
            <person name="Grigoriev I.V."/>
            <person name="Debuchy R."/>
            <person name="Gladieux P."/>
            <person name="Thoren M.H."/>
            <person name="Johannesson H."/>
        </authorList>
    </citation>
    <scope>NUCLEOTIDE SEQUENCE</scope>
    <source>
        <strain evidence="14">PSN309</strain>
    </source>
</reference>
<keyword evidence="9" id="KW-0067">ATP-binding</keyword>
<feature type="domain" description="Protein kinase" evidence="13">
    <location>
        <begin position="936"/>
        <end position="1194"/>
    </location>
</feature>
<evidence type="ECO:0000259" key="13">
    <source>
        <dbReference type="PROSITE" id="PS50011"/>
    </source>
</evidence>
<comment type="subcellular location">
    <subcellularLocation>
        <location evidence="1">Cytoplasm</location>
    </subcellularLocation>
</comment>
<evidence type="ECO:0000256" key="7">
    <source>
        <dbReference type="ARBA" id="ARBA00022741"/>
    </source>
</evidence>
<dbReference type="PANTHER" id="PTHR24346">
    <property type="entry name" value="MAP/MICROTUBULE AFFINITY-REGULATING KINASE"/>
    <property type="match status" value="1"/>
</dbReference>
<dbReference type="Pfam" id="PF25421">
    <property type="entry name" value="DUF7891"/>
    <property type="match status" value="1"/>
</dbReference>
<reference evidence="14" key="1">
    <citation type="journal article" date="2023" name="Mol. Phylogenet. Evol.">
        <title>Genome-scale phylogeny and comparative genomics of the fungal order Sordariales.</title>
        <authorList>
            <person name="Hensen N."/>
            <person name="Bonometti L."/>
            <person name="Westerberg I."/>
            <person name="Brannstrom I.O."/>
            <person name="Guillou S."/>
            <person name="Cros-Aarteil S."/>
            <person name="Calhoun S."/>
            <person name="Haridas S."/>
            <person name="Kuo A."/>
            <person name="Mondo S."/>
            <person name="Pangilinan J."/>
            <person name="Riley R."/>
            <person name="LaButti K."/>
            <person name="Andreopoulos B."/>
            <person name="Lipzen A."/>
            <person name="Chen C."/>
            <person name="Yan M."/>
            <person name="Daum C."/>
            <person name="Ng V."/>
            <person name="Clum A."/>
            <person name="Steindorff A."/>
            <person name="Ohm R.A."/>
            <person name="Martin F."/>
            <person name="Silar P."/>
            <person name="Natvig D.O."/>
            <person name="Lalanne C."/>
            <person name="Gautier V."/>
            <person name="Ament-Velasquez S.L."/>
            <person name="Kruys A."/>
            <person name="Hutchinson M.I."/>
            <person name="Powell A.J."/>
            <person name="Barry K."/>
            <person name="Miller A.N."/>
            <person name="Grigoriev I.V."/>
            <person name="Debuchy R."/>
            <person name="Gladieux P."/>
            <person name="Hiltunen Thoren M."/>
            <person name="Johannesson H."/>
        </authorList>
    </citation>
    <scope>NUCLEOTIDE SEQUENCE</scope>
    <source>
        <strain evidence="14">PSN309</strain>
    </source>
</reference>